<comment type="caution">
    <text evidence="1">The sequence shown here is derived from an EMBL/GenBank/DDBJ whole genome shotgun (WGS) entry which is preliminary data.</text>
</comment>
<evidence type="ECO:0000313" key="2">
    <source>
        <dbReference type="Proteomes" id="UP001385848"/>
    </source>
</evidence>
<protein>
    <submittedName>
        <fullName evidence="1">Uncharacterized protein</fullName>
    </submittedName>
</protein>
<organism evidence="1 2">
    <name type="scientific">Lactobacillus jensenii</name>
    <dbReference type="NCBI Taxonomy" id="109790"/>
    <lineage>
        <taxon>Bacteria</taxon>
        <taxon>Bacillati</taxon>
        <taxon>Bacillota</taxon>
        <taxon>Bacilli</taxon>
        <taxon>Lactobacillales</taxon>
        <taxon>Lactobacillaceae</taxon>
        <taxon>Lactobacillus</taxon>
    </lineage>
</organism>
<proteinExistence type="predicted"/>
<gene>
    <name evidence="1" type="ORF">AAC431_03345</name>
</gene>
<dbReference type="Proteomes" id="UP001385848">
    <property type="component" value="Unassembled WGS sequence"/>
</dbReference>
<accession>A0ABU9FHA4</accession>
<dbReference type="RefSeq" id="WP_101850310.1">
    <property type="nucleotide sequence ID" value="NZ_CATOVC010000001.1"/>
</dbReference>
<keyword evidence="2" id="KW-1185">Reference proteome</keyword>
<name>A0ABU9FHA4_LACJE</name>
<sequence length="108" mass="13080">MKRFIKLAIVQYDVVIFDGTDEMANELNLKQDKKGWYAYKKVYMGQKSDKYHLKENDMLCWFSDQYNPPSWYYIPKRKYRGPAMNFTREILVPEDEYRNISRYVLPGS</sequence>
<dbReference type="EMBL" id="JBBVUL010000005">
    <property type="protein sequence ID" value="MEL0564959.1"/>
    <property type="molecule type" value="Genomic_DNA"/>
</dbReference>
<reference evidence="1 2" key="1">
    <citation type="submission" date="2024-04" db="EMBL/GenBank/DDBJ databases">
        <title>Three lactobacilli isolated from voided urine samples from females with type 2 diabetes.</title>
        <authorList>
            <person name="Kula A."/>
            <person name="Stegman N."/>
            <person name="Putonti C."/>
        </authorList>
    </citation>
    <scope>NUCLEOTIDE SEQUENCE [LARGE SCALE GENOMIC DNA]</scope>
    <source>
        <strain evidence="1 2">1855</strain>
    </source>
</reference>
<evidence type="ECO:0000313" key="1">
    <source>
        <dbReference type="EMBL" id="MEL0564959.1"/>
    </source>
</evidence>